<dbReference type="InterPro" id="IPR013099">
    <property type="entry name" value="K_chnl_dom"/>
</dbReference>
<gene>
    <name evidence="4" type="ORF">Ctob_000178</name>
</gene>
<dbReference type="AlphaFoldDB" id="A0A0M0JHY7"/>
<proteinExistence type="predicted"/>
<reference evidence="5" key="1">
    <citation type="journal article" date="2015" name="PLoS Genet.">
        <title>Genome Sequence and Transcriptome Analyses of Chrysochromulina tobin: Metabolic Tools for Enhanced Algal Fitness in the Prominent Order Prymnesiales (Haptophyceae).</title>
        <authorList>
            <person name="Hovde B.T."/>
            <person name="Deodato C.R."/>
            <person name="Hunsperger H.M."/>
            <person name="Ryken S.A."/>
            <person name="Yost W."/>
            <person name="Jha R.K."/>
            <person name="Patterson J."/>
            <person name="Monnat R.J. Jr."/>
            <person name="Barlow S.B."/>
            <person name="Starkenburg S.R."/>
            <person name="Cattolico R.A."/>
        </authorList>
    </citation>
    <scope>NUCLEOTIDE SEQUENCE</scope>
    <source>
        <strain evidence="5">CCMP291</strain>
    </source>
</reference>
<evidence type="ECO:0000256" key="2">
    <source>
        <dbReference type="SAM" id="MobiDB-lite"/>
    </source>
</evidence>
<evidence type="ECO:0000256" key="1">
    <source>
        <dbReference type="ARBA" id="ARBA00022837"/>
    </source>
</evidence>
<dbReference type="InterPro" id="IPR018247">
    <property type="entry name" value="EF_Hand_1_Ca_BS"/>
</dbReference>
<dbReference type="Proteomes" id="UP000037460">
    <property type="component" value="Unassembled WGS sequence"/>
</dbReference>
<feature type="region of interest" description="Disordered" evidence="2">
    <location>
        <begin position="688"/>
        <end position="747"/>
    </location>
</feature>
<feature type="compositionally biased region" description="Acidic residues" evidence="2">
    <location>
        <begin position="693"/>
        <end position="705"/>
    </location>
</feature>
<feature type="region of interest" description="Disordered" evidence="2">
    <location>
        <begin position="620"/>
        <end position="663"/>
    </location>
</feature>
<keyword evidence="5" id="KW-1185">Reference proteome</keyword>
<dbReference type="InterPro" id="IPR011992">
    <property type="entry name" value="EF-hand-dom_pair"/>
</dbReference>
<organism evidence="4 5">
    <name type="scientific">Chrysochromulina tobinii</name>
    <dbReference type="NCBI Taxonomy" id="1460289"/>
    <lineage>
        <taxon>Eukaryota</taxon>
        <taxon>Haptista</taxon>
        <taxon>Haptophyta</taxon>
        <taxon>Prymnesiophyceae</taxon>
        <taxon>Prymnesiales</taxon>
        <taxon>Chrysochromulinaceae</taxon>
        <taxon>Chrysochromulina</taxon>
    </lineage>
</organism>
<evidence type="ECO:0000313" key="4">
    <source>
        <dbReference type="EMBL" id="KOO26194.1"/>
    </source>
</evidence>
<dbReference type="SUPFAM" id="SSF47473">
    <property type="entry name" value="EF-hand"/>
    <property type="match status" value="1"/>
</dbReference>
<dbReference type="Pfam" id="PF07885">
    <property type="entry name" value="Ion_trans_2"/>
    <property type="match status" value="1"/>
</dbReference>
<dbReference type="Gene3D" id="1.10.287.70">
    <property type="match status" value="1"/>
</dbReference>
<feature type="compositionally biased region" description="Basic and acidic residues" evidence="2">
    <location>
        <begin position="719"/>
        <end position="735"/>
    </location>
</feature>
<feature type="compositionally biased region" description="Low complexity" evidence="2">
    <location>
        <begin position="642"/>
        <end position="663"/>
    </location>
</feature>
<dbReference type="SUPFAM" id="SSF81324">
    <property type="entry name" value="Voltage-gated potassium channels"/>
    <property type="match status" value="1"/>
</dbReference>
<accession>A0A0M0JHY7</accession>
<protein>
    <submittedName>
        <fullName evidence="4">Voltage-gated ion channel superfamily</fullName>
    </submittedName>
</protein>
<feature type="domain" description="Potassium channel" evidence="3">
    <location>
        <begin position="153"/>
        <end position="209"/>
    </location>
</feature>
<evidence type="ECO:0000259" key="3">
    <source>
        <dbReference type="Pfam" id="PF07885"/>
    </source>
</evidence>
<comment type="caution">
    <text evidence="4">The sequence shown here is derived from an EMBL/GenBank/DDBJ whole genome shotgun (WGS) entry which is preliminary data.</text>
</comment>
<feature type="non-terminal residue" evidence="4">
    <location>
        <position position="747"/>
    </location>
</feature>
<feature type="region of interest" description="Disordered" evidence="2">
    <location>
        <begin position="559"/>
        <end position="582"/>
    </location>
</feature>
<dbReference type="PROSITE" id="PS00018">
    <property type="entry name" value="EF_HAND_1"/>
    <property type="match status" value="1"/>
</dbReference>
<name>A0A0M0JHY7_9EUKA</name>
<feature type="region of interest" description="Disordered" evidence="2">
    <location>
        <begin position="431"/>
        <end position="482"/>
    </location>
</feature>
<keyword evidence="1" id="KW-0106">Calcium</keyword>
<sequence length="747" mass="80241">MVPAGSINVIADWFSEQGQKRFIAQQRVVLENSHRVAAVLKGTGTVVGTVEEEGTRQTPVARQRERSSIAVACDAASSWASSCFEPILRRLPDMKFLGRLQALRLAFVFFCLCIILGEVENYQIEGCGGFGAGWSCGGNVGCDAWKLSHENGGYCWSWVDEFYFGIITYLTIGYGDVHPHTKGGKLLAAFLVVFGVLSFSTLLTEINVMVRFGADKTLRQRLVDLREVIEQDDNHTVTRGEFIFFNLKKMGKVDEDIIHLLKEQFKALDMDSSGELDANDIAKLSASANQLRQHLNLLNNIASTGANRKTHDVRPYGHRLGGGDGLLLRNATTGTVLSGVTSRVCLDLVITGDIVTYESVGALQAAIIRGDLGPDACALPDSLLGPDDAYMILKNGRKVFTPEAAQAFYDRNYPSTSGRRTDGRVLAVPVAPAPDARLHRTRGATSGSAASVSHRDSRNRPSTGDRPPPITPAKGPAAAPVLPPRKLFEPPSEMDGFSALDAQADCLQCVGATVHQHRLDRATGTATLPAHIKVAGKRSAPLNHDGHAAAAASTGAALAASCNPDDRPAADTTTSIDDRSGEMRLDAANGKPYTFDAFVDYYGERAFEAWDAATPAAVIATSPQRSSSPPRPLREEPPLPASPNKRTARPARTPTPSSPPKAAALPATVAEVLKMTEAEVLAMEVAPPLPSSWEDDELSADEDLDTGCPRVLATRHRHDASADRRDASADRRDAFADASPPRSPSRK</sequence>
<evidence type="ECO:0000313" key="5">
    <source>
        <dbReference type="Proteomes" id="UP000037460"/>
    </source>
</evidence>
<dbReference type="EMBL" id="JWZX01002881">
    <property type="protein sequence ID" value="KOO26194.1"/>
    <property type="molecule type" value="Genomic_DNA"/>
</dbReference>